<keyword evidence="2" id="KW-1185">Reference proteome</keyword>
<comment type="caution">
    <text evidence="1">The sequence shown here is derived from an EMBL/GenBank/DDBJ whole genome shotgun (WGS) entry which is preliminary data.</text>
</comment>
<reference evidence="1 2" key="1">
    <citation type="journal article" date="2018" name="Sci. Rep.">
        <title>Genomic signatures of local adaptation to the degree of environmental predictability in rotifers.</title>
        <authorList>
            <person name="Franch-Gras L."/>
            <person name="Hahn C."/>
            <person name="Garcia-Roger E.M."/>
            <person name="Carmona M.J."/>
            <person name="Serra M."/>
            <person name="Gomez A."/>
        </authorList>
    </citation>
    <scope>NUCLEOTIDE SEQUENCE [LARGE SCALE GENOMIC DNA]</scope>
    <source>
        <strain evidence="1">HYR1</strain>
    </source>
</reference>
<proteinExistence type="predicted"/>
<dbReference type="EMBL" id="REGN01001995">
    <property type="protein sequence ID" value="RNA31070.1"/>
    <property type="molecule type" value="Genomic_DNA"/>
</dbReference>
<organism evidence="1 2">
    <name type="scientific">Brachionus plicatilis</name>
    <name type="common">Marine rotifer</name>
    <name type="synonym">Brachionus muelleri</name>
    <dbReference type="NCBI Taxonomy" id="10195"/>
    <lineage>
        <taxon>Eukaryota</taxon>
        <taxon>Metazoa</taxon>
        <taxon>Spiralia</taxon>
        <taxon>Gnathifera</taxon>
        <taxon>Rotifera</taxon>
        <taxon>Eurotatoria</taxon>
        <taxon>Monogononta</taxon>
        <taxon>Pseudotrocha</taxon>
        <taxon>Ploima</taxon>
        <taxon>Brachionidae</taxon>
        <taxon>Brachionus</taxon>
    </lineage>
</organism>
<gene>
    <name evidence="1" type="ORF">BpHYR1_046930</name>
</gene>
<evidence type="ECO:0000313" key="1">
    <source>
        <dbReference type="EMBL" id="RNA31070.1"/>
    </source>
</evidence>
<evidence type="ECO:0000313" key="2">
    <source>
        <dbReference type="Proteomes" id="UP000276133"/>
    </source>
</evidence>
<dbReference type="Proteomes" id="UP000276133">
    <property type="component" value="Unassembled WGS sequence"/>
</dbReference>
<dbReference type="AlphaFoldDB" id="A0A3M7S664"/>
<accession>A0A3M7S664</accession>
<sequence>MVHTVCITHRTISKYKNWLLNSSFLVLGSVQAKLETRNLLFGFGYCFSSVGNCWPLEIF</sequence>
<protein>
    <submittedName>
        <fullName evidence="1">Uncharacterized protein</fullName>
    </submittedName>
</protein>
<name>A0A3M7S664_BRAPC</name>